<feature type="signal peptide" evidence="7">
    <location>
        <begin position="1"/>
        <end position="19"/>
    </location>
</feature>
<evidence type="ECO:0000256" key="1">
    <source>
        <dbReference type="ARBA" id="ARBA00001974"/>
    </source>
</evidence>
<keyword evidence="6" id="KW-0560">Oxidoreductase</keyword>
<reference evidence="10" key="1">
    <citation type="journal article" date="2013" name="Science">
        <title>The Amborella genome and the evolution of flowering plants.</title>
        <authorList>
            <consortium name="Amborella Genome Project"/>
        </authorList>
    </citation>
    <scope>NUCLEOTIDE SEQUENCE [LARGE SCALE GENOMIC DNA]</scope>
</reference>
<dbReference type="OrthoDB" id="415825at2759"/>
<dbReference type="EMBL" id="KI392980">
    <property type="protein sequence ID" value="ERN09516.1"/>
    <property type="molecule type" value="Genomic_DNA"/>
</dbReference>
<dbReference type="InterPro" id="IPR016169">
    <property type="entry name" value="FAD-bd_PCMH_sub2"/>
</dbReference>
<proteinExistence type="inferred from homology"/>
<evidence type="ECO:0000256" key="5">
    <source>
        <dbReference type="ARBA" id="ARBA00022827"/>
    </source>
</evidence>
<dbReference type="OMA" id="RNSGLWE"/>
<organism evidence="9 10">
    <name type="scientific">Amborella trichopoda</name>
    <dbReference type="NCBI Taxonomy" id="13333"/>
    <lineage>
        <taxon>Eukaryota</taxon>
        <taxon>Viridiplantae</taxon>
        <taxon>Streptophyta</taxon>
        <taxon>Embryophyta</taxon>
        <taxon>Tracheophyta</taxon>
        <taxon>Spermatophyta</taxon>
        <taxon>Magnoliopsida</taxon>
        <taxon>Amborellales</taxon>
        <taxon>Amborellaceae</taxon>
        <taxon>Amborella</taxon>
    </lineage>
</organism>
<protein>
    <recommendedName>
        <fullName evidence="3">cytokinin dehydrogenase</fullName>
        <ecNumber evidence="3">1.5.99.12</ecNumber>
    </recommendedName>
</protein>
<dbReference type="PANTHER" id="PTHR13878">
    <property type="entry name" value="GULONOLACTONE OXIDASE"/>
    <property type="match status" value="1"/>
</dbReference>
<dbReference type="GO" id="GO:0009690">
    <property type="term" value="P:cytokinin metabolic process"/>
    <property type="evidence" value="ECO:0007669"/>
    <property type="project" value="InterPro"/>
</dbReference>
<evidence type="ECO:0000313" key="9">
    <source>
        <dbReference type="EMBL" id="ERN09516.1"/>
    </source>
</evidence>
<dbReference type="InterPro" id="IPR015345">
    <property type="entry name" value="Cytokinin_DH_FAD/cytokin-bd"/>
</dbReference>
<dbReference type="GO" id="GO:0019139">
    <property type="term" value="F:cytokinin dehydrogenase activity"/>
    <property type="evidence" value="ECO:0007669"/>
    <property type="project" value="UniProtKB-EC"/>
</dbReference>
<dbReference type="GO" id="GO:0016491">
    <property type="term" value="F:oxidoreductase activity"/>
    <property type="evidence" value="ECO:0000318"/>
    <property type="project" value="GO_Central"/>
</dbReference>
<dbReference type="AlphaFoldDB" id="W1PP63"/>
<dbReference type="HOGENOM" id="CLU_024955_1_0_1"/>
<dbReference type="eggNOG" id="KOG1231">
    <property type="taxonomic scope" value="Eukaryota"/>
</dbReference>
<dbReference type="InterPro" id="IPR016170">
    <property type="entry name" value="Cytok_DH_C_sf"/>
</dbReference>
<dbReference type="Gene3D" id="3.40.462.10">
    <property type="entry name" value="FAD-linked oxidases, C-terminal domain"/>
    <property type="match status" value="1"/>
</dbReference>
<accession>W1PP63</accession>
<evidence type="ECO:0000256" key="3">
    <source>
        <dbReference type="ARBA" id="ARBA00011928"/>
    </source>
</evidence>
<dbReference type="Proteomes" id="UP000017836">
    <property type="component" value="Unassembled WGS sequence"/>
</dbReference>
<comment type="cofactor">
    <cofactor evidence="1">
        <name>FAD</name>
        <dbReference type="ChEBI" id="CHEBI:57692"/>
    </cofactor>
</comment>
<feature type="domain" description="FAD-binding PCMH-type" evidence="8">
    <location>
        <begin position="43"/>
        <end position="224"/>
    </location>
</feature>
<dbReference type="Gramene" id="ERN09516">
    <property type="protein sequence ID" value="ERN09516"/>
    <property type="gene ID" value="AMTR_s00029p00129160"/>
</dbReference>
<keyword evidence="7" id="KW-0732">Signal</keyword>
<name>W1PP63_AMBTC</name>
<gene>
    <name evidence="9" type="ORF">AMTR_s00029p00129160</name>
</gene>
<evidence type="ECO:0000256" key="2">
    <source>
        <dbReference type="ARBA" id="ARBA00005466"/>
    </source>
</evidence>
<dbReference type="InterPro" id="IPR036318">
    <property type="entry name" value="FAD-bd_PCMH-like_sf"/>
</dbReference>
<dbReference type="Pfam" id="PF09265">
    <property type="entry name" value="Cytokin-bind"/>
    <property type="match status" value="1"/>
</dbReference>
<dbReference type="InterPro" id="IPR006094">
    <property type="entry name" value="Oxid_FAD_bind_N"/>
</dbReference>
<evidence type="ECO:0000259" key="8">
    <source>
        <dbReference type="PROSITE" id="PS51387"/>
    </source>
</evidence>
<dbReference type="GO" id="GO:0071949">
    <property type="term" value="F:FAD binding"/>
    <property type="evidence" value="ECO:0007669"/>
    <property type="project" value="InterPro"/>
</dbReference>
<dbReference type="Gene3D" id="3.30.43.10">
    <property type="entry name" value="Uridine Diphospho-n-acetylenolpyruvylglucosamine Reductase, domain 2"/>
    <property type="match status" value="1"/>
</dbReference>
<dbReference type="InterPro" id="IPR016164">
    <property type="entry name" value="FAD-linked_Oxase-like_C"/>
</dbReference>
<dbReference type="InterPro" id="IPR050432">
    <property type="entry name" value="FAD-linked_Oxidoreductases_BP"/>
</dbReference>
<dbReference type="Pfam" id="PF01565">
    <property type="entry name" value="FAD_binding_4"/>
    <property type="match status" value="1"/>
</dbReference>
<evidence type="ECO:0000313" key="10">
    <source>
        <dbReference type="Proteomes" id="UP000017836"/>
    </source>
</evidence>
<dbReference type="STRING" id="13333.W1PP63"/>
<keyword evidence="4" id="KW-0285">Flavoprotein</keyword>
<dbReference type="PANTHER" id="PTHR13878:SF107">
    <property type="entry name" value="CYTOKININ DEHYDROGENASE 3"/>
    <property type="match status" value="1"/>
</dbReference>
<dbReference type="Gene3D" id="3.30.465.10">
    <property type="match status" value="1"/>
</dbReference>
<comment type="similarity">
    <text evidence="2">Belongs to the oxygen-dependent FAD-linked oxidoreductase family.</text>
</comment>
<dbReference type="EC" id="1.5.99.12" evidence="3"/>
<dbReference type="InterPro" id="IPR016167">
    <property type="entry name" value="FAD-bd_PCMH_sub1"/>
</dbReference>
<dbReference type="SUPFAM" id="SSF56176">
    <property type="entry name" value="FAD-binding/transporter-associated domain-like"/>
    <property type="match status" value="1"/>
</dbReference>
<dbReference type="SUPFAM" id="SSF55103">
    <property type="entry name" value="FAD-linked oxidases, C-terminal domain"/>
    <property type="match status" value="2"/>
</dbReference>
<evidence type="ECO:0000256" key="7">
    <source>
        <dbReference type="SAM" id="SignalP"/>
    </source>
</evidence>
<feature type="chain" id="PRO_5004807631" description="cytokinin dehydrogenase" evidence="7">
    <location>
        <begin position="20"/>
        <end position="543"/>
    </location>
</feature>
<evidence type="ECO:0000256" key="6">
    <source>
        <dbReference type="ARBA" id="ARBA00023002"/>
    </source>
</evidence>
<dbReference type="InterPro" id="IPR016166">
    <property type="entry name" value="FAD-bd_PCMH"/>
</dbReference>
<evidence type="ECO:0000256" key="4">
    <source>
        <dbReference type="ARBA" id="ARBA00022630"/>
    </source>
</evidence>
<dbReference type="KEGG" id="atr:18437669"/>
<keyword evidence="5" id="KW-0274">FAD</keyword>
<dbReference type="PROSITE" id="PS51387">
    <property type="entry name" value="FAD_PCMH"/>
    <property type="match status" value="1"/>
</dbReference>
<sequence>MSVLFLLIALCSPFNFIQSPMDFGPLNFLQTSDSAAIDFGRIFFNSPSAILQPNSVDEISLLLKFISLSSYSKVTVAARGAGHSIHGQAQAPNGIVIEMDSLPLSLKIHRKGKRDEGYSYADVSGGALWIEVLRESLKHGLAPRSWTDYLYLSVGGTLSNAGISGQTFKHGPQISNVLKLDVITGTGEIVRCSPSKRAELFYGVLGGLGQFGIITSARIVLEDAPHKVKWVRAFYDDFGAFTEDQEMLVSMADKVDYVEGFMVLNEQSLEGASVAFPSHFHFIASNTNNTSQVYYCVEIAFYYYSQKASHVEKVAKETLRKLDCIPSLVYETEVSYFDFLNRVSAEEANLRARGLWEVAHPWLNMFVPRSQIKAFKDLLLQTISPDHFEGPILIYPIRRDKWNGNTSAVLPEDKENILYIVGMLRSASPQCVSESPCLQSYLQQNNKITEGATSISLHSNSKIQIADPNGQDHELETISGSDSLKRSDLGGKLYLSYYSEEEHWKKHFGGKWERFLARKKMFDPLQILAPGQRIFKRKYSAHL</sequence>
<keyword evidence="10" id="KW-1185">Reference proteome</keyword>